<accession>A0A0G3GRX2</accession>
<dbReference type="EMBL" id="CP011541">
    <property type="protein sequence ID" value="AKK03941.1"/>
    <property type="molecule type" value="Genomic_DNA"/>
</dbReference>
<dbReference type="RefSeq" id="WP_047240871.1">
    <property type="nucleotide sequence ID" value="NZ_CP011541.1"/>
</dbReference>
<dbReference type="OrthoDB" id="9806334at2"/>
<dbReference type="PANTHER" id="PTHR30055:SF234">
    <property type="entry name" value="HTH-TYPE TRANSCRIPTIONAL REGULATOR BETI"/>
    <property type="match status" value="1"/>
</dbReference>
<feature type="domain" description="HTH tetR-type" evidence="5">
    <location>
        <begin position="3"/>
        <end position="63"/>
    </location>
</feature>
<dbReference type="InterPro" id="IPR050109">
    <property type="entry name" value="HTH-type_TetR-like_transc_reg"/>
</dbReference>
<evidence type="ECO:0000313" key="6">
    <source>
        <dbReference type="EMBL" id="AKK03941.1"/>
    </source>
</evidence>
<dbReference type="Pfam" id="PF00440">
    <property type="entry name" value="TetR_N"/>
    <property type="match status" value="1"/>
</dbReference>
<keyword evidence="2 4" id="KW-0238">DNA-binding</keyword>
<evidence type="ECO:0000256" key="1">
    <source>
        <dbReference type="ARBA" id="ARBA00023015"/>
    </source>
</evidence>
<dbReference type="Gene3D" id="1.10.357.10">
    <property type="entry name" value="Tetracycline Repressor, domain 2"/>
    <property type="match status" value="1"/>
</dbReference>
<evidence type="ECO:0000256" key="2">
    <source>
        <dbReference type="ARBA" id="ARBA00023125"/>
    </source>
</evidence>
<proteinExistence type="predicted"/>
<sequence length="172" mass="19291">MRTSKRTEILQAAIELIEVGGVESVTYEALATHSGLSKSGLVYHFPSRHDILLGVHQFLAQRWAEELVAAGGAPAHELDQVDRLRAYILTLSRKATRADLLVAIDAHSHPDYLAQWQQVTSLWSPGPDDPDYALRLQADGLWLHDQVSEVPLTPEQRELLTQQLLSQLDRRN</sequence>
<dbReference type="SUPFAM" id="SSF48498">
    <property type="entry name" value="Tetracyclin repressor-like, C-terminal domain"/>
    <property type="match status" value="1"/>
</dbReference>
<protein>
    <submittedName>
        <fullName evidence="6">Transcriptional regulator, TetR family</fullName>
    </submittedName>
</protein>
<reference evidence="6 7" key="1">
    <citation type="submission" date="2015-05" db="EMBL/GenBank/DDBJ databases">
        <title>Complete genome sequence of Corynebacterium epidermidicanis DSM 45586, isolated from the skin of a dog suffering from pruritus.</title>
        <authorList>
            <person name="Ruckert C."/>
            <person name="Albersmeier A."/>
            <person name="Winkler A."/>
            <person name="Tauch A."/>
        </authorList>
    </citation>
    <scope>NUCLEOTIDE SEQUENCE [LARGE SCALE GENOMIC DNA]</scope>
    <source>
        <strain evidence="6 7">DSM 45586</strain>
    </source>
</reference>
<keyword evidence="3" id="KW-0804">Transcription</keyword>
<dbReference type="Proteomes" id="UP000035368">
    <property type="component" value="Chromosome"/>
</dbReference>
<dbReference type="InterPro" id="IPR001647">
    <property type="entry name" value="HTH_TetR"/>
</dbReference>
<feature type="DNA-binding region" description="H-T-H motif" evidence="4">
    <location>
        <begin position="26"/>
        <end position="45"/>
    </location>
</feature>
<dbReference type="PATRIC" id="fig|1050174.4.peg.2126"/>
<dbReference type="PROSITE" id="PS50977">
    <property type="entry name" value="HTH_TETR_2"/>
    <property type="match status" value="1"/>
</dbReference>
<dbReference type="GO" id="GO:0000976">
    <property type="term" value="F:transcription cis-regulatory region binding"/>
    <property type="evidence" value="ECO:0007669"/>
    <property type="project" value="TreeGrafter"/>
</dbReference>
<name>A0A0G3GRX2_9CORY</name>
<dbReference type="PANTHER" id="PTHR30055">
    <property type="entry name" value="HTH-TYPE TRANSCRIPTIONAL REGULATOR RUTR"/>
    <property type="match status" value="1"/>
</dbReference>
<dbReference type="AlphaFoldDB" id="A0A0G3GRX2"/>
<dbReference type="InterPro" id="IPR009057">
    <property type="entry name" value="Homeodomain-like_sf"/>
</dbReference>
<keyword evidence="1" id="KW-0805">Transcription regulation</keyword>
<keyword evidence="7" id="KW-1185">Reference proteome</keyword>
<organism evidence="6 7">
    <name type="scientific">Corynebacterium epidermidicanis</name>
    <dbReference type="NCBI Taxonomy" id="1050174"/>
    <lineage>
        <taxon>Bacteria</taxon>
        <taxon>Bacillati</taxon>
        <taxon>Actinomycetota</taxon>
        <taxon>Actinomycetes</taxon>
        <taxon>Mycobacteriales</taxon>
        <taxon>Corynebacteriaceae</taxon>
        <taxon>Corynebacterium</taxon>
    </lineage>
</organism>
<dbReference type="STRING" id="1050174.CEPID_10555"/>
<dbReference type="Pfam" id="PF17937">
    <property type="entry name" value="TetR_C_28"/>
    <property type="match status" value="1"/>
</dbReference>
<dbReference type="PRINTS" id="PR00455">
    <property type="entry name" value="HTHTETR"/>
</dbReference>
<evidence type="ECO:0000256" key="4">
    <source>
        <dbReference type="PROSITE-ProRule" id="PRU00335"/>
    </source>
</evidence>
<dbReference type="InterPro" id="IPR036271">
    <property type="entry name" value="Tet_transcr_reg_TetR-rel_C_sf"/>
</dbReference>
<evidence type="ECO:0000259" key="5">
    <source>
        <dbReference type="PROSITE" id="PS50977"/>
    </source>
</evidence>
<dbReference type="GO" id="GO:0003700">
    <property type="term" value="F:DNA-binding transcription factor activity"/>
    <property type="evidence" value="ECO:0007669"/>
    <property type="project" value="TreeGrafter"/>
</dbReference>
<evidence type="ECO:0000313" key="7">
    <source>
        <dbReference type="Proteomes" id="UP000035368"/>
    </source>
</evidence>
<dbReference type="InterPro" id="IPR041479">
    <property type="entry name" value="TetR_CgmR_C"/>
</dbReference>
<evidence type="ECO:0000256" key="3">
    <source>
        <dbReference type="ARBA" id="ARBA00023163"/>
    </source>
</evidence>
<dbReference type="SUPFAM" id="SSF46689">
    <property type="entry name" value="Homeodomain-like"/>
    <property type="match status" value="1"/>
</dbReference>
<gene>
    <name evidence="6" type="ORF">CEPID_10555</name>
</gene>
<dbReference type="KEGG" id="cei:CEPID_10555"/>